<dbReference type="RefSeq" id="XP_007775178.1">
    <property type="nucleotide sequence ID" value="XM_007776988.1"/>
</dbReference>
<evidence type="ECO:0000313" key="6">
    <source>
        <dbReference type="Proteomes" id="UP000053558"/>
    </source>
</evidence>
<dbReference type="PANTHER" id="PTHR11552:SF123">
    <property type="entry name" value="GMC OXIDOREDUCTASE (AFU_ORTHOLOGUE AFUA_2G01770)-RELATED"/>
    <property type="match status" value="1"/>
</dbReference>
<dbReference type="Pfam" id="PF05199">
    <property type="entry name" value="GMC_oxred_C"/>
    <property type="match status" value="1"/>
</dbReference>
<dbReference type="eggNOG" id="KOG1238">
    <property type="taxonomic scope" value="Eukaryota"/>
</dbReference>
<comment type="similarity">
    <text evidence="2">Belongs to the GMC oxidoreductase family.</text>
</comment>
<keyword evidence="6" id="KW-1185">Reference proteome</keyword>
<accession>R7SEF4</accession>
<dbReference type="Proteomes" id="UP000053558">
    <property type="component" value="Unassembled WGS sequence"/>
</dbReference>
<feature type="binding site" evidence="3">
    <location>
        <position position="229"/>
    </location>
    <ligand>
        <name>FAD</name>
        <dbReference type="ChEBI" id="CHEBI:57692"/>
    </ligand>
</feature>
<dbReference type="InterPro" id="IPR007867">
    <property type="entry name" value="GMC_OxRtase_C"/>
</dbReference>
<dbReference type="GO" id="GO:0016614">
    <property type="term" value="F:oxidoreductase activity, acting on CH-OH group of donors"/>
    <property type="evidence" value="ECO:0007669"/>
    <property type="project" value="InterPro"/>
</dbReference>
<organism evidence="5 6">
    <name type="scientific">Coniophora puteana (strain RWD-64-598)</name>
    <name type="common">Brown rot fungus</name>
    <dbReference type="NCBI Taxonomy" id="741705"/>
    <lineage>
        <taxon>Eukaryota</taxon>
        <taxon>Fungi</taxon>
        <taxon>Dikarya</taxon>
        <taxon>Basidiomycota</taxon>
        <taxon>Agaricomycotina</taxon>
        <taxon>Agaricomycetes</taxon>
        <taxon>Agaricomycetidae</taxon>
        <taxon>Boletales</taxon>
        <taxon>Coniophorineae</taxon>
        <taxon>Coniophoraceae</taxon>
        <taxon>Coniophora</taxon>
    </lineage>
</organism>
<protein>
    <submittedName>
        <fullName evidence="5">Alcohol oxidase</fullName>
    </submittedName>
</protein>
<sequence length="567" mass="61237">MSTYDFVIIGGGTAGLVLAKRLSEDGTFSVLVLEAGHAPTPEQAPLVDMTAMAFKLMETNTLMRSYPTPPQAVLGGNTFDIQAGWGLGGSSNVNFAMWMRGAKVDYDRIADITGDASWTFDALMPYFRKSETYHFPSSRERTVQAELHGEGGPIHLHCAPATSRWSDDSLRAYQESGLPFNEDTNGGQTLGIGPVAANNYFPAGGRSSSRKYVETPRHANLAIKEGAQVARVVFEGKKAIGVETVSGEVFRAAKEVILSAGTFQSPAILQRSGVGPASLLNSLGIPLVHDLPGVGENMWDHFLTVLRWRLKDEYRGGTFDDLANPELLQAALGRYQQDGSGLLGGTVSEWGIWRNFSQEIEAAVKADDSLTSKSRAHLLASTTPHAQLFHFHGYLLDPHPSASHAHFSVFPVVVSPTSRGTIRITSSDPTQDPVVDPRWLSTATDRAVLEAGIRFANEVASGEVWRDKVEREVAPTEDAVGFDDTNIEAKIRGGRTMYHFSGTCAMASPDSEEVLPVTNSACEVYGVECLRVVDASVLPAPISAPTQAVTYAIAEKIADVIKHKYAN</sequence>
<dbReference type="OMA" id="MWHESIQ"/>
<dbReference type="PANTHER" id="PTHR11552">
    <property type="entry name" value="GLUCOSE-METHANOL-CHOLINE GMC OXIDOREDUCTASE"/>
    <property type="match status" value="1"/>
</dbReference>
<evidence type="ECO:0000313" key="5">
    <source>
        <dbReference type="EMBL" id="EIW74566.1"/>
    </source>
</evidence>
<evidence type="ECO:0000259" key="4">
    <source>
        <dbReference type="PROSITE" id="PS00624"/>
    </source>
</evidence>
<feature type="domain" description="Glucose-methanol-choline oxidoreductase N-terminal" evidence="4">
    <location>
        <begin position="261"/>
        <end position="275"/>
    </location>
</feature>
<name>R7SEF4_CONPW</name>
<dbReference type="GeneID" id="19206361"/>
<dbReference type="AlphaFoldDB" id="R7SEF4"/>
<dbReference type="PROSITE" id="PS00624">
    <property type="entry name" value="GMC_OXRED_2"/>
    <property type="match status" value="1"/>
</dbReference>
<dbReference type="InterPro" id="IPR012132">
    <property type="entry name" value="GMC_OxRdtase"/>
</dbReference>
<proteinExistence type="inferred from homology"/>
<dbReference type="EMBL" id="JH711591">
    <property type="protein sequence ID" value="EIW74566.1"/>
    <property type="molecule type" value="Genomic_DNA"/>
</dbReference>
<dbReference type="PIRSF" id="PIRSF000137">
    <property type="entry name" value="Alcohol_oxidase"/>
    <property type="match status" value="1"/>
</dbReference>
<dbReference type="GO" id="GO:0050660">
    <property type="term" value="F:flavin adenine dinucleotide binding"/>
    <property type="evidence" value="ECO:0007669"/>
    <property type="project" value="InterPro"/>
</dbReference>
<dbReference type="SUPFAM" id="SSF54373">
    <property type="entry name" value="FAD-linked reductases, C-terminal domain"/>
    <property type="match status" value="1"/>
</dbReference>
<evidence type="ECO:0000256" key="2">
    <source>
        <dbReference type="ARBA" id="ARBA00010790"/>
    </source>
</evidence>
<dbReference type="Pfam" id="PF00732">
    <property type="entry name" value="GMC_oxred_N"/>
    <property type="match status" value="1"/>
</dbReference>
<dbReference type="OrthoDB" id="269227at2759"/>
<keyword evidence="3" id="KW-0285">Flavoprotein</keyword>
<dbReference type="Gene3D" id="3.30.560.10">
    <property type="entry name" value="Glucose Oxidase, domain 3"/>
    <property type="match status" value="1"/>
</dbReference>
<dbReference type="KEGG" id="cput:CONPUDRAFT_169942"/>
<evidence type="ECO:0000256" key="1">
    <source>
        <dbReference type="ARBA" id="ARBA00001974"/>
    </source>
</evidence>
<reference evidence="6" key="1">
    <citation type="journal article" date="2012" name="Science">
        <title>The Paleozoic origin of enzymatic lignin decomposition reconstructed from 31 fungal genomes.</title>
        <authorList>
            <person name="Floudas D."/>
            <person name="Binder M."/>
            <person name="Riley R."/>
            <person name="Barry K."/>
            <person name="Blanchette R.A."/>
            <person name="Henrissat B."/>
            <person name="Martinez A.T."/>
            <person name="Otillar R."/>
            <person name="Spatafora J.W."/>
            <person name="Yadav J.S."/>
            <person name="Aerts A."/>
            <person name="Benoit I."/>
            <person name="Boyd A."/>
            <person name="Carlson A."/>
            <person name="Copeland A."/>
            <person name="Coutinho P.M."/>
            <person name="de Vries R.P."/>
            <person name="Ferreira P."/>
            <person name="Findley K."/>
            <person name="Foster B."/>
            <person name="Gaskell J."/>
            <person name="Glotzer D."/>
            <person name="Gorecki P."/>
            <person name="Heitman J."/>
            <person name="Hesse C."/>
            <person name="Hori C."/>
            <person name="Igarashi K."/>
            <person name="Jurgens J.A."/>
            <person name="Kallen N."/>
            <person name="Kersten P."/>
            <person name="Kohler A."/>
            <person name="Kuees U."/>
            <person name="Kumar T.K.A."/>
            <person name="Kuo A."/>
            <person name="LaButti K."/>
            <person name="Larrondo L.F."/>
            <person name="Lindquist E."/>
            <person name="Ling A."/>
            <person name="Lombard V."/>
            <person name="Lucas S."/>
            <person name="Lundell T."/>
            <person name="Martin R."/>
            <person name="McLaughlin D.J."/>
            <person name="Morgenstern I."/>
            <person name="Morin E."/>
            <person name="Murat C."/>
            <person name="Nagy L.G."/>
            <person name="Nolan M."/>
            <person name="Ohm R.A."/>
            <person name="Patyshakuliyeva A."/>
            <person name="Rokas A."/>
            <person name="Ruiz-Duenas F.J."/>
            <person name="Sabat G."/>
            <person name="Salamov A."/>
            <person name="Samejima M."/>
            <person name="Schmutz J."/>
            <person name="Slot J.C."/>
            <person name="St John F."/>
            <person name="Stenlid J."/>
            <person name="Sun H."/>
            <person name="Sun S."/>
            <person name="Syed K."/>
            <person name="Tsang A."/>
            <person name="Wiebenga A."/>
            <person name="Young D."/>
            <person name="Pisabarro A."/>
            <person name="Eastwood D.C."/>
            <person name="Martin F."/>
            <person name="Cullen D."/>
            <person name="Grigoriev I.V."/>
            <person name="Hibbett D.S."/>
        </authorList>
    </citation>
    <scope>NUCLEOTIDE SEQUENCE [LARGE SCALE GENOMIC DNA]</scope>
    <source>
        <strain evidence="6">RWD-64-598 SS2</strain>
    </source>
</reference>
<dbReference type="SUPFAM" id="SSF51905">
    <property type="entry name" value="FAD/NAD(P)-binding domain"/>
    <property type="match status" value="1"/>
</dbReference>
<dbReference type="InterPro" id="IPR000172">
    <property type="entry name" value="GMC_OxRdtase_N"/>
</dbReference>
<comment type="cofactor">
    <cofactor evidence="1 3">
        <name>FAD</name>
        <dbReference type="ChEBI" id="CHEBI:57692"/>
    </cofactor>
</comment>
<keyword evidence="3" id="KW-0274">FAD</keyword>
<dbReference type="InterPro" id="IPR036188">
    <property type="entry name" value="FAD/NAD-bd_sf"/>
</dbReference>
<evidence type="ECO:0000256" key="3">
    <source>
        <dbReference type="PIRSR" id="PIRSR000137-2"/>
    </source>
</evidence>
<dbReference type="Gene3D" id="3.50.50.60">
    <property type="entry name" value="FAD/NAD(P)-binding domain"/>
    <property type="match status" value="1"/>
</dbReference>
<gene>
    <name evidence="5" type="ORF">CONPUDRAFT_169942</name>
</gene>